<proteinExistence type="predicted"/>
<dbReference type="STRING" id="1123285.SAMN05660235_00935"/>
<evidence type="ECO:0000313" key="3">
    <source>
        <dbReference type="Proteomes" id="UP000243333"/>
    </source>
</evidence>
<reference evidence="3" key="1">
    <citation type="submission" date="2016-10" db="EMBL/GenBank/DDBJ databases">
        <authorList>
            <person name="Varghese N."/>
            <person name="Submissions S."/>
        </authorList>
    </citation>
    <scope>NUCLEOTIDE SEQUENCE [LARGE SCALE GENOMIC DNA]</scope>
    <source>
        <strain evidence="3">DSM 23256</strain>
    </source>
</reference>
<dbReference type="EMBL" id="FNBU01000005">
    <property type="protein sequence ID" value="SDF24790.1"/>
    <property type="molecule type" value="Genomic_DNA"/>
</dbReference>
<organism evidence="2 3">
    <name type="scientific">Sporolituus thermophilus DSM 23256</name>
    <dbReference type="NCBI Taxonomy" id="1123285"/>
    <lineage>
        <taxon>Bacteria</taxon>
        <taxon>Bacillati</taxon>
        <taxon>Bacillota</taxon>
        <taxon>Negativicutes</taxon>
        <taxon>Selenomonadales</taxon>
        <taxon>Sporomusaceae</taxon>
        <taxon>Sporolituus</taxon>
    </lineage>
</organism>
<dbReference type="SUPFAM" id="SSF47240">
    <property type="entry name" value="Ferritin-like"/>
    <property type="match status" value="1"/>
</dbReference>
<evidence type="ECO:0000259" key="1">
    <source>
        <dbReference type="Pfam" id="PF02915"/>
    </source>
</evidence>
<dbReference type="Gene3D" id="6.10.140.1960">
    <property type="match status" value="2"/>
</dbReference>
<protein>
    <submittedName>
        <fullName evidence="2">Rubrerythrin</fullName>
    </submittedName>
</protein>
<dbReference type="AlphaFoldDB" id="A0A1G7JIP0"/>
<evidence type="ECO:0000313" key="2">
    <source>
        <dbReference type="EMBL" id="SDF24790.1"/>
    </source>
</evidence>
<dbReference type="GO" id="GO:0016491">
    <property type="term" value="F:oxidoreductase activity"/>
    <property type="evidence" value="ECO:0007669"/>
    <property type="project" value="InterPro"/>
</dbReference>
<sequence>MPSKKRTKPAKTKPIDYIPSFKQAQPPRHTLCPDDPDLLRLRDAAKNEREAIDLYLEAALRTPMADLFLDVAEDEMHHYVELMRLISSLDPVQAAVLKEENLGTLTLARVQPPDKWKAPPMWVSEAEDVAVTPPAEKDLPTIHYLTKSLAGELEATNKYQIYMAQAEHDEVRALFCHIMNEEKEHIAEFTAALYRLTNEPLPGEGEED</sequence>
<dbReference type="CDD" id="cd00657">
    <property type="entry name" value="Ferritin_like"/>
    <property type="match status" value="1"/>
</dbReference>
<name>A0A1G7JIP0_9FIRM</name>
<dbReference type="OrthoDB" id="1680410at2"/>
<feature type="domain" description="Rubrerythrin diiron-binding" evidence="1">
    <location>
        <begin position="144"/>
        <end position="194"/>
    </location>
</feature>
<dbReference type="GO" id="GO:0046872">
    <property type="term" value="F:metal ion binding"/>
    <property type="evidence" value="ECO:0007669"/>
    <property type="project" value="InterPro"/>
</dbReference>
<gene>
    <name evidence="2" type="ORF">SAMN05660235_00935</name>
</gene>
<dbReference type="Pfam" id="PF02915">
    <property type="entry name" value="Rubrerythrin"/>
    <property type="match status" value="1"/>
</dbReference>
<accession>A0A1G7JIP0</accession>
<dbReference type="InterPro" id="IPR009078">
    <property type="entry name" value="Ferritin-like_SF"/>
</dbReference>
<dbReference type="InterPro" id="IPR003251">
    <property type="entry name" value="Rr_diiron-bd_dom"/>
</dbReference>
<dbReference type="RefSeq" id="WP_093688566.1">
    <property type="nucleotide sequence ID" value="NZ_FNBU01000005.1"/>
</dbReference>
<dbReference type="Proteomes" id="UP000243333">
    <property type="component" value="Unassembled WGS sequence"/>
</dbReference>
<keyword evidence="3" id="KW-1185">Reference proteome</keyword>